<keyword evidence="1" id="KW-1133">Transmembrane helix</keyword>
<keyword evidence="1" id="KW-0472">Membrane</keyword>
<feature type="transmembrane region" description="Helical" evidence="1">
    <location>
        <begin position="29"/>
        <end position="48"/>
    </location>
</feature>
<feature type="transmembrane region" description="Helical" evidence="1">
    <location>
        <begin position="117"/>
        <end position="134"/>
    </location>
</feature>
<feature type="transmembrane region" description="Helical" evidence="1">
    <location>
        <begin position="146"/>
        <end position="169"/>
    </location>
</feature>
<dbReference type="Proteomes" id="UP000525027">
    <property type="component" value="Unassembled WGS sequence"/>
</dbReference>
<evidence type="ECO:0000256" key="1">
    <source>
        <dbReference type="SAM" id="Phobius"/>
    </source>
</evidence>
<name>A0A7V6ZFT1_9BACT</name>
<dbReference type="EMBL" id="DURU01000153">
    <property type="protein sequence ID" value="HHZ05076.1"/>
    <property type="molecule type" value="Genomic_DNA"/>
</dbReference>
<accession>A0A7V6ZFT1</accession>
<comment type="caution">
    <text evidence="2">The sequence shown here is derived from an EMBL/GenBank/DDBJ whole genome shotgun (WGS) entry which is preliminary data.</text>
</comment>
<dbReference type="InterPro" id="IPR049576">
    <property type="entry name" value="HDC-like"/>
</dbReference>
<feature type="transmembrane region" description="Helical" evidence="1">
    <location>
        <begin position="90"/>
        <end position="111"/>
    </location>
</feature>
<sequence>MNFDLIAAFTIVLFILYIGDFISTKTKAFVPSVFVAAVLFLLGFWTILPENLIDLACLGQPLATLSMYLLLVHMGTMLNLKELAAQWRTVVISLGGIIGISLGTLTIGKYLFGWETVVISTPPLTGGIVAALMMQNAAMEKGLVELSVLAIVMYVTQGFFGYPLTAIALKREGKRLLTAFRKGEIKAE</sequence>
<gene>
    <name evidence="2" type="ORF">GX397_08530</name>
</gene>
<reference evidence="2 3" key="1">
    <citation type="journal article" date="2020" name="Biotechnol. Biofuels">
        <title>New insights from the biogas microbiome by comprehensive genome-resolved metagenomics of nearly 1600 species originating from multiple anaerobic digesters.</title>
        <authorList>
            <person name="Campanaro S."/>
            <person name="Treu L."/>
            <person name="Rodriguez-R L.M."/>
            <person name="Kovalovszki A."/>
            <person name="Ziels R.M."/>
            <person name="Maus I."/>
            <person name="Zhu X."/>
            <person name="Kougias P.G."/>
            <person name="Basile A."/>
            <person name="Luo G."/>
            <person name="Schluter A."/>
            <person name="Konstantinidis K.T."/>
            <person name="Angelidaki I."/>
        </authorList>
    </citation>
    <scope>NUCLEOTIDE SEQUENCE [LARGE SCALE GENOMIC DNA]</scope>
    <source>
        <strain evidence="2">AS25fmACSIPFO_94</strain>
    </source>
</reference>
<dbReference type="AlphaFoldDB" id="A0A7V6ZFT1"/>
<evidence type="ECO:0000313" key="2">
    <source>
        <dbReference type="EMBL" id="HHZ05076.1"/>
    </source>
</evidence>
<dbReference type="CDD" id="cd21416">
    <property type="entry name" value="HDC_protein"/>
    <property type="match status" value="1"/>
</dbReference>
<feature type="transmembrane region" description="Helical" evidence="1">
    <location>
        <begin position="6"/>
        <end position="22"/>
    </location>
</feature>
<proteinExistence type="predicted"/>
<organism evidence="2 3">
    <name type="scientific">Acetomicrobium hydrogeniformans</name>
    <dbReference type="NCBI Taxonomy" id="649746"/>
    <lineage>
        <taxon>Bacteria</taxon>
        <taxon>Thermotogati</taxon>
        <taxon>Synergistota</taxon>
        <taxon>Synergistia</taxon>
        <taxon>Synergistales</taxon>
        <taxon>Acetomicrobiaceae</taxon>
        <taxon>Acetomicrobium</taxon>
    </lineage>
</organism>
<protein>
    <submittedName>
        <fullName evidence="2">Uncharacterized protein</fullName>
    </submittedName>
</protein>
<feature type="transmembrane region" description="Helical" evidence="1">
    <location>
        <begin position="60"/>
        <end position="78"/>
    </location>
</feature>
<evidence type="ECO:0000313" key="3">
    <source>
        <dbReference type="Proteomes" id="UP000525027"/>
    </source>
</evidence>
<keyword evidence="1" id="KW-0812">Transmembrane</keyword>
<feature type="non-terminal residue" evidence="2">
    <location>
        <position position="188"/>
    </location>
</feature>